<dbReference type="RefSeq" id="WP_308727752.1">
    <property type="nucleotide sequence ID" value="NZ_JAJEQF010000004.1"/>
</dbReference>
<evidence type="ECO:0000313" key="3">
    <source>
        <dbReference type="Proteomes" id="UP001199355"/>
    </source>
</evidence>
<reference evidence="2 3" key="1">
    <citation type="submission" date="2021-10" db="EMBL/GenBank/DDBJ databases">
        <title>Anaerobic single-cell dispensing facilitates the cultivation of human gut bacteria.</title>
        <authorList>
            <person name="Afrizal A."/>
        </authorList>
    </citation>
    <scope>NUCLEOTIDE SEQUENCE [LARGE SCALE GENOMIC DNA]</scope>
    <source>
        <strain evidence="2 3">CLA-AA-H244</strain>
    </source>
</reference>
<feature type="transmembrane region" description="Helical" evidence="1">
    <location>
        <begin position="465"/>
        <end position="482"/>
    </location>
</feature>
<evidence type="ECO:0000313" key="2">
    <source>
        <dbReference type="EMBL" id="MCC2166724.1"/>
    </source>
</evidence>
<feature type="transmembrane region" description="Helical" evidence="1">
    <location>
        <begin position="291"/>
        <end position="311"/>
    </location>
</feature>
<gene>
    <name evidence="2" type="ORF">LKD45_03240</name>
</gene>
<name>A0AAE3AS08_9FIRM</name>
<keyword evidence="1" id="KW-0812">Transmembrane</keyword>
<feature type="transmembrane region" description="Helical" evidence="1">
    <location>
        <begin position="437"/>
        <end position="458"/>
    </location>
</feature>
<dbReference type="EMBL" id="JAJEQF010000004">
    <property type="protein sequence ID" value="MCC2166724.1"/>
    <property type="molecule type" value="Genomic_DNA"/>
</dbReference>
<proteinExistence type="predicted"/>
<feature type="transmembrane region" description="Helical" evidence="1">
    <location>
        <begin position="660"/>
        <end position="686"/>
    </location>
</feature>
<sequence>MGYLYGRQEKNQKAGRGKMRSEWIKKAAAALLAALLLELIPCQFSFWTTVTKKTEDLTARTEILAGYTAIEELDQDVASGAAATADSGEEAANGAAAADGGEKVADSAAATPGDQTTEGGSALYLFDGSYLDDAGYLHVPDGSLTLRVKNYKGSLQRIFLNLDFLYDQPVLAEVFARDEGNSYLYSLGDGRILLQSVPENRYLKVYPYGQVSDFYIRIQTADASGNAAAGSYGELVVKYHGLSANGTIPFHFRAGRFVVLWAAVFGMLLLKKDSRLHQISFDAQDARGRQKRFVVVLGFTAILLAGAFFFVRINPACRQNLAVHHAQYQELAEALSEGKVSVGDAEEALLAMKNPYDTIALQAAGIGYRADYAYHNGKYYVYFGIVPVLLLYLPYYLLTGGALQNYVAVFVFFAGFIIAAAGFVYELMKRYFKEQPFYLWAVGTGMLVGSYSMFYLLIRPDLYHVPIVASAMFATGGLWLYLAGLNRPKKAVGLYAFGSFCMALTAGCRPQFILFAALAVVLFWERVFVKRELFSKKGWRQTAALVVPYVLIAAGLMAYNALRFGSPFDFGASYSMTSNDMTHRGTNLERILYGIWYFLFEPMQLEGKFPYLQSASIATDYLGKLVTESWFGGIFACSMLTWGIFLLGRLKKNGVLSKELAWFCCVSLAAALVIGCVDANGAGILIRYGCDVSFGIFLAAIVAVLGAAKAARQKKVYGLYVAWLKAAIFFQAAVLFLILVNKDGSINLQTGNPALYETIRAALRF</sequence>
<feature type="transmembrane region" description="Helical" evidence="1">
    <location>
        <begin position="692"/>
        <end position="708"/>
    </location>
</feature>
<dbReference type="Proteomes" id="UP001199355">
    <property type="component" value="Unassembled WGS sequence"/>
</dbReference>
<feature type="transmembrane region" description="Helical" evidence="1">
    <location>
        <begin position="405"/>
        <end position="425"/>
    </location>
</feature>
<comment type="caution">
    <text evidence="2">The sequence shown here is derived from an EMBL/GenBank/DDBJ whole genome shotgun (WGS) entry which is preliminary data.</text>
</comment>
<evidence type="ECO:0000256" key="1">
    <source>
        <dbReference type="SAM" id="Phobius"/>
    </source>
</evidence>
<keyword evidence="1" id="KW-0472">Membrane</keyword>
<keyword evidence="1" id="KW-1133">Transmembrane helix</keyword>
<feature type="transmembrane region" description="Helical" evidence="1">
    <location>
        <begin position="379"/>
        <end position="398"/>
    </location>
</feature>
<feature type="transmembrane region" description="Helical" evidence="1">
    <location>
        <begin position="494"/>
        <end position="523"/>
    </location>
</feature>
<accession>A0AAE3AS08</accession>
<keyword evidence="3" id="KW-1185">Reference proteome</keyword>
<protein>
    <submittedName>
        <fullName evidence="2">Uncharacterized protein</fullName>
    </submittedName>
</protein>
<feature type="transmembrane region" description="Helical" evidence="1">
    <location>
        <begin position="630"/>
        <end position="648"/>
    </location>
</feature>
<feature type="transmembrane region" description="Helical" evidence="1">
    <location>
        <begin position="720"/>
        <end position="740"/>
    </location>
</feature>
<dbReference type="AlphaFoldDB" id="A0AAE3AS08"/>
<feature type="transmembrane region" description="Helical" evidence="1">
    <location>
        <begin position="543"/>
        <end position="562"/>
    </location>
</feature>
<organism evidence="2 3">
    <name type="scientific">Gallintestinimicrobium propionicum</name>
    <dbReference type="NCBI Taxonomy" id="2981770"/>
    <lineage>
        <taxon>Bacteria</taxon>
        <taxon>Bacillati</taxon>
        <taxon>Bacillota</taxon>
        <taxon>Clostridia</taxon>
        <taxon>Lachnospirales</taxon>
        <taxon>Lachnospiraceae</taxon>
        <taxon>Gallintestinimicrobium</taxon>
    </lineage>
</organism>